<sequence>MHIQNEVHAKQLTEKVKILKDRHVLLDKQSLKKLKWLCLVKDMVL</sequence>
<evidence type="ECO:0000313" key="1">
    <source>
        <dbReference type="EMBL" id="GAB0173493.1"/>
    </source>
</evidence>
<protein>
    <submittedName>
        <fullName evidence="1">Uncharacterized protein</fullName>
    </submittedName>
</protein>
<keyword evidence="2" id="KW-1185">Reference proteome</keyword>
<accession>A0ABQ0D560</accession>
<gene>
    <name evidence="1" type="ORF">NHP164001_15130</name>
</gene>
<dbReference type="Proteomes" id="UP001562457">
    <property type="component" value="Unassembled WGS sequence"/>
</dbReference>
<reference evidence="1 2" key="1">
    <citation type="submission" date="2024-06" db="EMBL/GenBank/DDBJ databases">
        <title>Draft genome sequence of Helicobacter trogontum NHP16-4001.</title>
        <authorList>
            <person name="Rimbara E."/>
            <person name="Suzuki M."/>
        </authorList>
    </citation>
    <scope>NUCLEOTIDE SEQUENCE [LARGE SCALE GENOMIC DNA]</scope>
    <source>
        <strain evidence="1 2">NHP16-4001</strain>
    </source>
</reference>
<dbReference type="EMBL" id="BAAFHN010000041">
    <property type="protein sequence ID" value="GAB0173493.1"/>
    <property type="molecule type" value="Genomic_DNA"/>
</dbReference>
<proteinExistence type="predicted"/>
<comment type="caution">
    <text evidence="1">The sequence shown here is derived from an EMBL/GenBank/DDBJ whole genome shotgun (WGS) entry which is preliminary data.</text>
</comment>
<organism evidence="1 2">
    <name type="scientific">Helicobacter trogontum</name>
    <dbReference type="NCBI Taxonomy" id="50960"/>
    <lineage>
        <taxon>Bacteria</taxon>
        <taxon>Pseudomonadati</taxon>
        <taxon>Campylobacterota</taxon>
        <taxon>Epsilonproteobacteria</taxon>
        <taxon>Campylobacterales</taxon>
        <taxon>Helicobacteraceae</taxon>
        <taxon>Helicobacter</taxon>
    </lineage>
</organism>
<name>A0ABQ0D560_9HELI</name>
<dbReference type="RefSeq" id="WP_194147210.1">
    <property type="nucleotide sequence ID" value="NZ_BAAFHN010000041.1"/>
</dbReference>
<evidence type="ECO:0000313" key="2">
    <source>
        <dbReference type="Proteomes" id="UP001562457"/>
    </source>
</evidence>